<dbReference type="Proteomes" id="UP001347146">
    <property type="component" value="Unassembled WGS sequence"/>
</dbReference>
<reference evidence="12 13" key="1">
    <citation type="submission" date="2024-01" db="EMBL/GenBank/DDBJ databases">
        <title>Draft genome sequence of Gordonia sp. LSe1-13.</title>
        <authorList>
            <person name="Suphannarot A."/>
            <person name="Mingma R."/>
        </authorList>
    </citation>
    <scope>NUCLEOTIDE SEQUENCE [LARGE SCALE GENOMIC DNA]</scope>
    <source>
        <strain evidence="12 13">LSe1-13</strain>
    </source>
</reference>
<evidence type="ECO:0000256" key="3">
    <source>
        <dbReference type="ARBA" id="ARBA00013190"/>
    </source>
</evidence>
<evidence type="ECO:0000256" key="9">
    <source>
        <dbReference type="ARBA" id="ARBA00049243"/>
    </source>
</evidence>
<dbReference type="InterPro" id="IPR036291">
    <property type="entry name" value="NAD(P)-bd_dom_sf"/>
</dbReference>
<comment type="caution">
    <text evidence="12">The sequence shown here is derived from an EMBL/GenBank/DDBJ whole genome shotgun (WGS) entry which is preliminary data.</text>
</comment>
<keyword evidence="7" id="KW-0520">NAD</keyword>
<dbReference type="NCBIfam" id="TIGR03989">
    <property type="entry name" value="Rxyl_3153"/>
    <property type="match status" value="1"/>
</dbReference>
<dbReference type="InterPro" id="IPR002328">
    <property type="entry name" value="ADH_Zn_CS"/>
</dbReference>
<dbReference type="InterPro" id="IPR013154">
    <property type="entry name" value="ADH-like_N"/>
</dbReference>
<comment type="catalytic activity">
    <reaction evidence="8">
        <text>a secondary alcohol + NAD(+) = a ketone + NADH + H(+)</text>
        <dbReference type="Rhea" id="RHEA:10740"/>
        <dbReference type="ChEBI" id="CHEBI:15378"/>
        <dbReference type="ChEBI" id="CHEBI:17087"/>
        <dbReference type="ChEBI" id="CHEBI:35681"/>
        <dbReference type="ChEBI" id="CHEBI:57540"/>
        <dbReference type="ChEBI" id="CHEBI:57945"/>
        <dbReference type="EC" id="1.1.1.1"/>
    </reaction>
</comment>
<evidence type="ECO:0000259" key="11">
    <source>
        <dbReference type="SMART" id="SM00829"/>
    </source>
</evidence>
<dbReference type="SMART" id="SM00829">
    <property type="entry name" value="PKS_ER"/>
    <property type="match status" value="1"/>
</dbReference>
<dbReference type="InterPro" id="IPR013149">
    <property type="entry name" value="ADH-like_C"/>
</dbReference>
<keyword evidence="5 10" id="KW-0862">Zinc</keyword>
<comment type="cofactor">
    <cofactor evidence="1 10">
        <name>Zn(2+)</name>
        <dbReference type="ChEBI" id="CHEBI:29105"/>
    </cofactor>
</comment>
<evidence type="ECO:0000313" key="12">
    <source>
        <dbReference type="EMBL" id="MEE3849617.1"/>
    </source>
</evidence>
<dbReference type="InterPro" id="IPR023921">
    <property type="entry name" value="ADH_Zn_actinomycetes"/>
</dbReference>
<dbReference type="EMBL" id="JAZDUF010000001">
    <property type="protein sequence ID" value="MEE3849617.1"/>
    <property type="molecule type" value="Genomic_DNA"/>
</dbReference>
<dbReference type="Pfam" id="PF08240">
    <property type="entry name" value="ADH_N"/>
    <property type="match status" value="1"/>
</dbReference>
<accession>A0ABU7M926</accession>
<dbReference type="PROSITE" id="PS00059">
    <property type="entry name" value="ADH_ZINC"/>
    <property type="match status" value="1"/>
</dbReference>
<evidence type="ECO:0000256" key="10">
    <source>
        <dbReference type="RuleBase" id="RU361277"/>
    </source>
</evidence>
<evidence type="ECO:0000256" key="5">
    <source>
        <dbReference type="ARBA" id="ARBA00022833"/>
    </source>
</evidence>
<evidence type="ECO:0000256" key="6">
    <source>
        <dbReference type="ARBA" id="ARBA00023002"/>
    </source>
</evidence>
<feature type="domain" description="Enoyl reductase (ER)" evidence="11">
    <location>
        <begin position="12"/>
        <end position="368"/>
    </location>
</feature>
<proteinExistence type="inferred from homology"/>
<dbReference type="GO" id="GO:0016491">
    <property type="term" value="F:oxidoreductase activity"/>
    <property type="evidence" value="ECO:0007669"/>
    <property type="project" value="UniProtKB-KW"/>
</dbReference>
<dbReference type="Pfam" id="PF00107">
    <property type="entry name" value="ADH_zinc_N"/>
    <property type="match status" value="1"/>
</dbReference>
<dbReference type="PANTHER" id="PTHR43880:SF12">
    <property type="entry name" value="ALCOHOL DEHYDROGENASE CLASS-3"/>
    <property type="match status" value="1"/>
</dbReference>
<comment type="catalytic activity">
    <reaction evidence="9">
        <text>a primary alcohol + NAD(+) = an aldehyde + NADH + H(+)</text>
        <dbReference type="Rhea" id="RHEA:10736"/>
        <dbReference type="ChEBI" id="CHEBI:15378"/>
        <dbReference type="ChEBI" id="CHEBI:15734"/>
        <dbReference type="ChEBI" id="CHEBI:17478"/>
        <dbReference type="ChEBI" id="CHEBI:57540"/>
        <dbReference type="ChEBI" id="CHEBI:57945"/>
        <dbReference type="EC" id="1.1.1.1"/>
    </reaction>
</comment>
<dbReference type="InterPro" id="IPR020843">
    <property type="entry name" value="ER"/>
</dbReference>
<evidence type="ECO:0000313" key="13">
    <source>
        <dbReference type="Proteomes" id="UP001347146"/>
    </source>
</evidence>
<evidence type="ECO:0000256" key="1">
    <source>
        <dbReference type="ARBA" id="ARBA00001947"/>
    </source>
</evidence>
<protein>
    <recommendedName>
        <fullName evidence="3">alcohol dehydrogenase</fullName>
        <ecNumber evidence="3">1.1.1.1</ecNumber>
    </recommendedName>
</protein>
<organism evidence="12 13">
    <name type="scientific">Gordonia sesuvii</name>
    <dbReference type="NCBI Taxonomy" id="3116777"/>
    <lineage>
        <taxon>Bacteria</taxon>
        <taxon>Bacillati</taxon>
        <taxon>Actinomycetota</taxon>
        <taxon>Actinomycetes</taxon>
        <taxon>Mycobacteriales</taxon>
        <taxon>Gordoniaceae</taxon>
        <taxon>Gordonia</taxon>
    </lineage>
</organism>
<dbReference type="EC" id="1.1.1.1" evidence="3"/>
<dbReference type="Gene3D" id="3.90.180.10">
    <property type="entry name" value="Medium-chain alcohol dehydrogenases, catalytic domain"/>
    <property type="match status" value="1"/>
</dbReference>
<evidence type="ECO:0000256" key="8">
    <source>
        <dbReference type="ARBA" id="ARBA00049164"/>
    </source>
</evidence>
<gene>
    <name evidence="12" type="ORF">VZC37_04700</name>
</gene>
<dbReference type="RefSeq" id="WP_330431705.1">
    <property type="nucleotide sequence ID" value="NZ_JAZDUF010000001.1"/>
</dbReference>
<dbReference type="CDD" id="cd08279">
    <property type="entry name" value="Zn_ADH_class_III"/>
    <property type="match status" value="1"/>
</dbReference>
<keyword evidence="13" id="KW-1185">Reference proteome</keyword>
<evidence type="ECO:0000256" key="4">
    <source>
        <dbReference type="ARBA" id="ARBA00022723"/>
    </source>
</evidence>
<keyword evidence="4 10" id="KW-0479">Metal-binding</keyword>
<dbReference type="Gene3D" id="3.40.50.720">
    <property type="entry name" value="NAD(P)-binding Rossmann-like Domain"/>
    <property type="match status" value="1"/>
</dbReference>
<dbReference type="SUPFAM" id="SSF51735">
    <property type="entry name" value="NAD(P)-binding Rossmann-fold domains"/>
    <property type="match status" value="1"/>
</dbReference>
<keyword evidence="6 12" id="KW-0560">Oxidoreductase</keyword>
<sequence>MRTRGAVIRQAGQPWSIEEIEIGEPRKGEVLVQLEASGLCHSDHHVVAGDVPDARFPILGGHEGAGVVIGVGAGVEDFAIGDHVVMSFIPSCGKCRSCQSGNRNLCDVEANLLGGRAIADGQFRVQASGEGVHPMSLLGTFAPYAVVHQTSVVKIDPSIPFEIACLVGCGVTTGYGAAVHTADIRPGDDVAVIGAGAVGSAALQGALLSGARRVFVIDPDEWKREQAQKFGATETFSTLEAAASAISELTAGRMCKTVLVTVSRCDGREVESWLQLTAKNGTCVVAGMGSVTASEATLNLSLLSMTQKNLRGSVFGGGNPHLDIPETLALYKLGDLRIDDMVTREYRLDQINEGYHDMVEGRNLRGVIRFTDADR</sequence>
<name>A0ABU7M926_9ACTN</name>
<comment type="similarity">
    <text evidence="2 10">Belongs to the zinc-containing alcohol dehydrogenase family.</text>
</comment>
<dbReference type="PANTHER" id="PTHR43880">
    <property type="entry name" value="ALCOHOL DEHYDROGENASE"/>
    <property type="match status" value="1"/>
</dbReference>
<dbReference type="InterPro" id="IPR011032">
    <property type="entry name" value="GroES-like_sf"/>
</dbReference>
<dbReference type="SUPFAM" id="SSF50129">
    <property type="entry name" value="GroES-like"/>
    <property type="match status" value="2"/>
</dbReference>
<evidence type="ECO:0000256" key="2">
    <source>
        <dbReference type="ARBA" id="ARBA00008072"/>
    </source>
</evidence>
<evidence type="ECO:0000256" key="7">
    <source>
        <dbReference type="ARBA" id="ARBA00023027"/>
    </source>
</evidence>